<protein>
    <submittedName>
        <fullName evidence="2">Uncharacterized protein</fullName>
    </submittedName>
</protein>
<evidence type="ECO:0000313" key="2">
    <source>
        <dbReference type="EMBL" id="CAB9500585.1"/>
    </source>
</evidence>
<comment type="caution">
    <text evidence="2">The sequence shown here is derived from an EMBL/GenBank/DDBJ whole genome shotgun (WGS) entry which is preliminary data.</text>
</comment>
<dbReference type="OrthoDB" id="201162at2759"/>
<dbReference type="InterPro" id="IPR009500">
    <property type="entry name" value="DUF1118"/>
</dbReference>
<sequence length="195" mass="19177">MVKLSLLIAALLCSAVAAFAPASAPRQFAAKPLAAASLDTEVDAIGNNIAIKELLAQIEESKLLSAVAKSGLLSKAQAAGISLSKLETILGYVAEQPELLILVEASGPDLLPILPTIIELAPAGLPLATAAIGIPPAGLQAAGIASLIAAAGIVAVVPDDTAVNVAVQTLAVGVLGLAAPVASFAGSVVLGKLTK</sequence>
<name>A0A9N8DHG0_9STRA</name>
<proteinExistence type="predicted"/>
<dbReference type="AlphaFoldDB" id="A0A9N8DHG0"/>
<dbReference type="Pfam" id="PF06549">
    <property type="entry name" value="DUF1118"/>
    <property type="match status" value="2"/>
</dbReference>
<evidence type="ECO:0000256" key="1">
    <source>
        <dbReference type="SAM" id="SignalP"/>
    </source>
</evidence>
<reference evidence="2" key="1">
    <citation type="submission" date="2020-06" db="EMBL/GenBank/DDBJ databases">
        <authorList>
            <consortium name="Plant Systems Biology data submission"/>
        </authorList>
    </citation>
    <scope>NUCLEOTIDE SEQUENCE</scope>
    <source>
        <strain evidence="2">D6</strain>
    </source>
</reference>
<keyword evidence="3" id="KW-1185">Reference proteome</keyword>
<feature type="signal peptide" evidence="1">
    <location>
        <begin position="1"/>
        <end position="18"/>
    </location>
</feature>
<dbReference type="EMBL" id="CAICTM010000086">
    <property type="protein sequence ID" value="CAB9500585.1"/>
    <property type="molecule type" value="Genomic_DNA"/>
</dbReference>
<evidence type="ECO:0000313" key="3">
    <source>
        <dbReference type="Proteomes" id="UP001153069"/>
    </source>
</evidence>
<gene>
    <name evidence="2" type="ORF">SEMRO_87_G046040.1</name>
</gene>
<keyword evidence="1" id="KW-0732">Signal</keyword>
<accession>A0A9N8DHG0</accession>
<dbReference type="Proteomes" id="UP001153069">
    <property type="component" value="Unassembled WGS sequence"/>
</dbReference>
<organism evidence="2 3">
    <name type="scientific">Seminavis robusta</name>
    <dbReference type="NCBI Taxonomy" id="568900"/>
    <lineage>
        <taxon>Eukaryota</taxon>
        <taxon>Sar</taxon>
        <taxon>Stramenopiles</taxon>
        <taxon>Ochrophyta</taxon>
        <taxon>Bacillariophyta</taxon>
        <taxon>Bacillariophyceae</taxon>
        <taxon>Bacillariophycidae</taxon>
        <taxon>Naviculales</taxon>
        <taxon>Naviculaceae</taxon>
        <taxon>Seminavis</taxon>
    </lineage>
</organism>
<feature type="chain" id="PRO_5040402560" evidence="1">
    <location>
        <begin position="19"/>
        <end position="195"/>
    </location>
</feature>